<protein>
    <submittedName>
        <fullName evidence="4">SDR family NAD(P)-dependent oxidoreductase</fullName>
    </submittedName>
</protein>
<comment type="similarity">
    <text evidence="1 3">Belongs to the short-chain dehydrogenases/reductases (SDR) family.</text>
</comment>
<organism evidence="4 5">
    <name type="scientific">Ensifer adhaerens</name>
    <name type="common">Sinorhizobium morelense</name>
    <dbReference type="NCBI Taxonomy" id="106592"/>
    <lineage>
        <taxon>Bacteria</taxon>
        <taxon>Pseudomonadati</taxon>
        <taxon>Pseudomonadota</taxon>
        <taxon>Alphaproteobacteria</taxon>
        <taxon>Hyphomicrobiales</taxon>
        <taxon>Rhizobiaceae</taxon>
        <taxon>Sinorhizobium/Ensifer group</taxon>
        <taxon>Ensifer</taxon>
    </lineage>
</organism>
<dbReference type="Gene3D" id="3.40.50.720">
    <property type="entry name" value="NAD(P)-binding Rossmann-like Domain"/>
    <property type="match status" value="1"/>
</dbReference>
<dbReference type="PRINTS" id="PR00080">
    <property type="entry name" value="SDRFAMILY"/>
</dbReference>
<gene>
    <name evidence="4" type="ORF">NE863_07285</name>
</gene>
<dbReference type="SUPFAM" id="SSF51735">
    <property type="entry name" value="NAD(P)-binding Rossmann-fold domains"/>
    <property type="match status" value="1"/>
</dbReference>
<evidence type="ECO:0000313" key="5">
    <source>
        <dbReference type="Proteomes" id="UP001055460"/>
    </source>
</evidence>
<evidence type="ECO:0000256" key="1">
    <source>
        <dbReference type="ARBA" id="ARBA00006484"/>
    </source>
</evidence>
<dbReference type="InterPro" id="IPR002347">
    <property type="entry name" value="SDR_fam"/>
</dbReference>
<sequence>MMSIQSTKSEQKLAWVTGASSGTGRALALALVREGYSVVVTARNHDRLVDLQHEAASEGRITVLDGDVTDPADMERVMAAIEYDHGHLSLVVLNAGVALPVRGDELHREAFEKSFAVNLNGVVNCLLPAVDHMKTQGYGHIAIVSSVAGYGGLPTSAAYGATKAALINMAESLKFDLDRLGVRLQIISPGFVDTPGTARIRFLRPAPVNSEEAARRIVAGLKSRRFEIAFPRRFAYAVKLMDLLPYSLYFRLLNWLTRGKTEAMEGQKRAGPGGRPRQAV</sequence>
<keyword evidence="2" id="KW-0560">Oxidoreductase</keyword>
<dbReference type="EMBL" id="CP098807">
    <property type="protein sequence ID" value="USJ24760.1"/>
    <property type="molecule type" value="Genomic_DNA"/>
</dbReference>
<proteinExistence type="inferred from homology"/>
<dbReference type="PANTHER" id="PTHR44196">
    <property type="entry name" value="DEHYDROGENASE/REDUCTASE SDR FAMILY MEMBER 7B"/>
    <property type="match status" value="1"/>
</dbReference>
<name>A0A9Q9DAV1_ENSAD</name>
<accession>A0A9Q9DAV1</accession>
<dbReference type="GO" id="GO:0016020">
    <property type="term" value="C:membrane"/>
    <property type="evidence" value="ECO:0007669"/>
    <property type="project" value="TreeGrafter"/>
</dbReference>
<dbReference type="Proteomes" id="UP001055460">
    <property type="component" value="Chromosome"/>
</dbReference>
<dbReference type="AlphaFoldDB" id="A0A9Q9DAV1"/>
<evidence type="ECO:0000256" key="3">
    <source>
        <dbReference type="RuleBase" id="RU000363"/>
    </source>
</evidence>
<evidence type="ECO:0000313" key="4">
    <source>
        <dbReference type="EMBL" id="USJ24760.1"/>
    </source>
</evidence>
<dbReference type="GO" id="GO:0016491">
    <property type="term" value="F:oxidoreductase activity"/>
    <property type="evidence" value="ECO:0007669"/>
    <property type="project" value="UniProtKB-KW"/>
</dbReference>
<dbReference type="Pfam" id="PF00106">
    <property type="entry name" value="adh_short"/>
    <property type="match status" value="1"/>
</dbReference>
<evidence type="ECO:0000256" key="2">
    <source>
        <dbReference type="ARBA" id="ARBA00023002"/>
    </source>
</evidence>
<dbReference type="PRINTS" id="PR00081">
    <property type="entry name" value="GDHRDH"/>
</dbReference>
<dbReference type="PANTHER" id="PTHR44196:SF1">
    <property type="entry name" value="DEHYDROGENASE_REDUCTASE SDR FAMILY MEMBER 7B"/>
    <property type="match status" value="1"/>
</dbReference>
<reference evidence="4" key="1">
    <citation type="submission" date="2022-06" db="EMBL/GenBank/DDBJ databases">
        <title>Physiological and biochemical characterization and genomic elucidation of a strain of the genus Ensifer adhaerens M8 that combines arsenic oxidation and chromium reduction.</title>
        <authorList>
            <person name="Li X."/>
            <person name="Yu c."/>
        </authorList>
    </citation>
    <scope>NUCLEOTIDE SEQUENCE</scope>
    <source>
        <strain evidence="4">M8</strain>
    </source>
</reference>
<dbReference type="InterPro" id="IPR036291">
    <property type="entry name" value="NAD(P)-bd_dom_sf"/>
</dbReference>